<evidence type="ECO:0000313" key="4">
    <source>
        <dbReference type="Proteomes" id="UP001524642"/>
    </source>
</evidence>
<sequence length="1738" mass="187135">MALTLAGPVLAAGEAAAQSACGSGNTVTADVVALDQAVQFNRYGGHHPGYMIYALRGDVVSKNGSSSLTPGNVMLRPGKRPRPLVLRANVGDCLVINFQNLLNSTPISVPNVSVDQPATRQAGLHVAGLNYTSPNMADDGAFVGANPTSLANPGGSRTYRLLASREGIFSFYNPAVMTGGESNTGSASFGMFGAVAVQPKGAEWYRSQVSRADLDLATRRGPDGKTLLNLTVDGVDTGYPDIDYLARYPADYPIAGLRNLPILAMRDGNQLVHGDLGAIITGPGRGRFPEGTFLNNPVLEPNRTVPQAASAGGTAETRDRRDPYREFVIQFHDEMKSIQAFAEFEDEELGHTLHSVGDAFGVNYGVTGVGAQILSNRFGVGPTAQCAECKYEEFFLTSWAGGDPALLVDNPANAQLDSTGRRRDPNARRSERALYPDDPSNVFSSYLNDRVILRNTHIGKEQHIFHLHAHQWLYNPDEPGSSYLDSQLISPGSGYTYEIAFNGSGNRNQTVGDSIFHCHLYPHFAQGMWGMWRVHDTFERGTELDSRGVALPTARALPDGEILAGTAIPAIVPIPTMALAPLPAPVRIANGQAVFDGAPAGSEQGNPGYPFFIAGQAGHRPPQAPLDLVHDGGLRRHVVVGGGATAQLDRLDLDKVSDRLEIRWLSQDGEPVERAAMAFHAQRAHPSYALTGEGGGTRRNFITNGRPPAPGAPFADPCVLDNGDPAPGASNPRRYKVAAHQVDLVMNRVGWHFSQGRILSLWDDVMPTQNRQRAPEPLVMRANSGDCVEVHHTNLIPSVSEVDDFQVRTPTDVVGQHIHLVKFDVTSADGSGNGWNYEDGTLAPAEVRERIHAIRTNYNCADGVTSAFCPTAVVHPFFPAAGPPQSRDNPNDPNDPNNARRNWVGAQTTVQRWYADPIVNQNGKDNTLRTVFTHDHFGPSTHQQNGLYAALVVAPTGTTWTHPETGAALNQRGTREDGGPTSWMANVRTPDPKDSYREFVLQVADFASAYEAGGGSTGPDPARAINPPARSRVGLPFLQLRENDCPGGGPAPCPEAVSAADTGTFLLNYRNEPLSLRLYNPNTQSQAAGKAGDPSYAFRSDVTRAMTQFNSQPNIYPPLTAGLAEGDPWTPMLRAYRRDRVQVRMMVGAHEEGHVIQFSGLRWLMNQNDPNSGWRSSHMQAISEHFEFDMPIVPPEGDIGPHTDHLYTADASADGYWNGVWGLLRAYESRRGDLKPLPNNIPPAPRAQTISTGETVQLGTTGTVRNLANFNGVCPADAPVRRYAVSAVAASSAIGASGIVYNNRAGNYAAQRGPITDPTGALYVLDSDLTNGKLKPDVPVEPLLLRANAGDCIEVTLTNRLPTNWAAQVVSAANQGFNGFPMLVERFNANQVRPSMEVGLNPQLLATDITRSDGQNIGSNRVPPRAVRPVNQTVAVGESTTYRWYAGLLTMDPTNNLIATPIEFGALNLMPSDRLRHSGKGLIAGMVILPQGSSWATDANTRMAATVTMPGGRQFRDLVLMFQNDLNLRASNKPVCPVGAGEPDVEFGDAGAPQSVRTTGCKGLDDAEDSGNAGLNYRAEPMWLRVGHAPGENFEITRRLNFNNALSNTRVGGADPVTPIFTAKAGQELRFRLLQPGGHPRPGTFTLHGHNWSMSPYTSGSSAQGIVPSQRIEGVRTQQDYRPSPATGSRDAIGPAMHYNVVIEKAGGPSLVTGDYLFRNQSPDVFDNGVWGILRVTP</sequence>
<evidence type="ECO:0000256" key="1">
    <source>
        <dbReference type="ARBA" id="ARBA00022723"/>
    </source>
</evidence>
<comment type="caution">
    <text evidence="3">The sequence shown here is derived from an EMBL/GenBank/DDBJ whole genome shotgun (WGS) entry which is preliminary data.</text>
</comment>
<gene>
    <name evidence="3" type="ORF">NRP21_16390</name>
</gene>
<accession>A0ABT1X7F5</accession>
<dbReference type="RefSeq" id="WP_257717296.1">
    <property type="nucleotide sequence ID" value="NZ_JANJOU010000014.1"/>
</dbReference>
<dbReference type="EMBL" id="JANJOU010000014">
    <property type="protein sequence ID" value="MCR0983634.1"/>
    <property type="molecule type" value="Genomic_DNA"/>
</dbReference>
<name>A0ABT1X7F5_9PROT</name>
<feature type="compositionally biased region" description="Basic and acidic residues" evidence="2">
    <location>
        <begin position="419"/>
        <end position="434"/>
    </location>
</feature>
<organism evidence="3 4">
    <name type="scientific">Roseomonas populi</name>
    <dbReference type="NCBI Taxonomy" id="3121582"/>
    <lineage>
        <taxon>Bacteria</taxon>
        <taxon>Pseudomonadati</taxon>
        <taxon>Pseudomonadota</taxon>
        <taxon>Alphaproteobacteria</taxon>
        <taxon>Acetobacterales</taxon>
        <taxon>Roseomonadaceae</taxon>
        <taxon>Roseomonas</taxon>
    </lineage>
</organism>
<evidence type="ECO:0008006" key="5">
    <source>
        <dbReference type="Google" id="ProtNLM"/>
    </source>
</evidence>
<evidence type="ECO:0000313" key="3">
    <source>
        <dbReference type="EMBL" id="MCR0983634.1"/>
    </source>
</evidence>
<feature type="region of interest" description="Disordered" evidence="2">
    <location>
        <begin position="415"/>
        <end position="434"/>
    </location>
</feature>
<dbReference type="PROSITE" id="PS00080">
    <property type="entry name" value="MULTICOPPER_OXIDASE2"/>
    <property type="match status" value="1"/>
</dbReference>
<keyword evidence="1" id="KW-0479">Metal-binding</keyword>
<feature type="region of interest" description="Disordered" evidence="2">
    <location>
        <begin position="969"/>
        <end position="990"/>
    </location>
</feature>
<dbReference type="InterPro" id="IPR008972">
    <property type="entry name" value="Cupredoxin"/>
</dbReference>
<dbReference type="InterPro" id="IPR002355">
    <property type="entry name" value="Cu_oxidase_Cu_BS"/>
</dbReference>
<feature type="compositionally biased region" description="Low complexity" evidence="2">
    <location>
        <begin position="887"/>
        <end position="901"/>
    </location>
</feature>
<keyword evidence="4" id="KW-1185">Reference proteome</keyword>
<protein>
    <recommendedName>
        <fullName evidence="5">Copper oxidase</fullName>
    </recommendedName>
</protein>
<evidence type="ECO:0000256" key="2">
    <source>
        <dbReference type="SAM" id="MobiDB-lite"/>
    </source>
</evidence>
<proteinExistence type="predicted"/>
<dbReference type="SUPFAM" id="SSF49503">
    <property type="entry name" value="Cupredoxins"/>
    <property type="match status" value="4"/>
</dbReference>
<reference evidence="3 4" key="1">
    <citation type="submission" date="2022-06" db="EMBL/GenBank/DDBJ databases">
        <title>Roseomonas CN29.</title>
        <authorList>
            <person name="Cheng Y."/>
            <person name="He X."/>
        </authorList>
    </citation>
    <scope>NUCLEOTIDE SEQUENCE [LARGE SCALE GENOMIC DNA]</scope>
    <source>
        <strain evidence="3 4">CN29</strain>
    </source>
</reference>
<feature type="region of interest" description="Disordered" evidence="2">
    <location>
        <begin position="880"/>
        <end position="901"/>
    </location>
</feature>
<dbReference type="Proteomes" id="UP001524642">
    <property type="component" value="Unassembled WGS sequence"/>
</dbReference>
<dbReference type="Gene3D" id="2.60.40.420">
    <property type="entry name" value="Cupredoxins - blue copper proteins"/>
    <property type="match status" value="5"/>
</dbReference>